<evidence type="ECO:0000259" key="2">
    <source>
        <dbReference type="Pfam" id="PF00109"/>
    </source>
</evidence>
<evidence type="ECO:0000313" key="3">
    <source>
        <dbReference type="EMBL" id="ADJ45820.1"/>
    </source>
</evidence>
<keyword evidence="1" id="KW-0808">Transferase</keyword>
<dbReference type="RefSeq" id="WP_013225892.1">
    <property type="nucleotide sequence ID" value="NC_014318.1"/>
</dbReference>
<dbReference type="HOGENOM" id="CLU_064948_0_0_11"/>
<organism evidence="3 4">
    <name type="scientific">Amycolatopsis mediterranei (strain U-32)</name>
    <dbReference type="NCBI Taxonomy" id="749927"/>
    <lineage>
        <taxon>Bacteria</taxon>
        <taxon>Bacillati</taxon>
        <taxon>Actinomycetota</taxon>
        <taxon>Actinomycetes</taxon>
        <taxon>Pseudonocardiales</taxon>
        <taxon>Pseudonocardiaceae</taxon>
        <taxon>Amycolatopsis</taxon>
    </lineage>
</organism>
<dbReference type="InterPro" id="IPR000794">
    <property type="entry name" value="Beta-ketoacyl_synthase"/>
</dbReference>
<evidence type="ECO:0000256" key="1">
    <source>
        <dbReference type="ARBA" id="ARBA00022679"/>
    </source>
</evidence>
<dbReference type="EMBL" id="CP002000">
    <property type="protein sequence ID" value="ADJ45820.1"/>
    <property type="molecule type" value="Genomic_DNA"/>
</dbReference>
<gene>
    <name evidence="3" type="primary">fabF</name>
    <name evidence="3" type="ordered locus">AMED_4043</name>
</gene>
<accession>A0A0H3D4C7</accession>
<dbReference type="PANTHER" id="PTHR11712">
    <property type="entry name" value="POLYKETIDE SYNTHASE-RELATED"/>
    <property type="match status" value="1"/>
</dbReference>
<dbReference type="KEGG" id="amd:AMED_4043"/>
<sequence>MSTGTPTAPVISAWTAISPFGHDRASFADGVRTRTSPVSTIDTQRWARGPAETAATVPGFEPREFLGTKGTRAMNRVSGLAVAAAKHLLADIGVEPGDERDDIGFVLGTTTGSVQSMMDLTRASLTGDKPDHVEPAAVPGCVMNCAAGQAAIWHGLKGPNATIAAGRTTGPHALNYARRLLRTGRATRVLCGAAEEYSPARAWVEHHRRGGPDPVVIGEGCAMFLLEPADLRPPGRRVLGTLEGFESRVCLDGDLAGTVAVAVRVLLTSAGVAPEQVWAATGSGFTDSRGEPVETVALRKLFGDAPVDRVPSADLLGDTASASAMFQLAAVLSVAESAERAGADHTVVTTCDDDGSVACTLLRLGEPAA</sequence>
<dbReference type="InterPro" id="IPR014030">
    <property type="entry name" value="Ketoacyl_synth_N"/>
</dbReference>
<dbReference type="OrthoDB" id="7061549at2"/>
<evidence type="ECO:0000313" key="4">
    <source>
        <dbReference type="Proteomes" id="UP000000328"/>
    </source>
</evidence>
<name>A0A0H3D4C7_AMYMU</name>
<dbReference type="InterPro" id="IPR016039">
    <property type="entry name" value="Thiolase-like"/>
</dbReference>
<feature type="domain" description="Beta-ketoacyl synthase-like N-terminal" evidence="2">
    <location>
        <begin position="10"/>
        <end position="228"/>
    </location>
</feature>
<protein>
    <submittedName>
        <fullName evidence="3">3-oxoacyl-[acyl-carrier-protein] synthase II</fullName>
    </submittedName>
</protein>
<dbReference type="Pfam" id="PF00109">
    <property type="entry name" value="ketoacyl-synt"/>
    <property type="match status" value="1"/>
</dbReference>
<dbReference type="AlphaFoldDB" id="A0A0H3D4C7"/>
<dbReference type="SUPFAM" id="SSF53901">
    <property type="entry name" value="Thiolase-like"/>
    <property type="match status" value="2"/>
</dbReference>
<dbReference type="eggNOG" id="COG0304">
    <property type="taxonomic scope" value="Bacteria"/>
</dbReference>
<reference evidence="3 4" key="1">
    <citation type="journal article" date="2010" name="Cell Res.">
        <title>Complete genome sequence of the rifamycin SV-producing Amycolatopsis mediterranei U32 revealed its genetic characteristics in phylogeny and metabolism.</title>
        <authorList>
            <person name="Zhao W."/>
            <person name="Zhong Y."/>
            <person name="Yuan H."/>
            <person name="Wang J."/>
            <person name="Zheng H."/>
            <person name="Wang Y."/>
            <person name="Cen X."/>
            <person name="Xu F."/>
            <person name="Bai J."/>
            <person name="Han X."/>
            <person name="Lu G."/>
            <person name="Zhu Y."/>
            <person name="Shao Z."/>
            <person name="Yan H."/>
            <person name="Li C."/>
            <person name="Peng N."/>
            <person name="Zhang Z."/>
            <person name="Zhang Y."/>
            <person name="Lin W."/>
            <person name="Fan Y."/>
            <person name="Qin Z."/>
            <person name="Hu Y."/>
            <person name="Zhu B."/>
            <person name="Wang S."/>
            <person name="Ding X."/>
            <person name="Zhao G.P."/>
        </authorList>
    </citation>
    <scope>NUCLEOTIDE SEQUENCE [LARGE SCALE GENOMIC DNA]</scope>
    <source>
        <strain evidence="4">U-32</strain>
    </source>
</reference>
<dbReference type="PATRIC" id="fig|749927.5.peg.4181"/>
<dbReference type="PANTHER" id="PTHR11712:SF336">
    <property type="entry name" value="3-OXOACYL-[ACYL-CARRIER-PROTEIN] SYNTHASE, MITOCHONDRIAL"/>
    <property type="match status" value="1"/>
</dbReference>
<dbReference type="Gene3D" id="3.40.47.10">
    <property type="match status" value="1"/>
</dbReference>
<dbReference type="GO" id="GO:0006633">
    <property type="term" value="P:fatty acid biosynthetic process"/>
    <property type="evidence" value="ECO:0007669"/>
    <property type="project" value="TreeGrafter"/>
</dbReference>
<proteinExistence type="predicted"/>
<dbReference type="GO" id="GO:0004315">
    <property type="term" value="F:3-oxoacyl-[acyl-carrier-protein] synthase activity"/>
    <property type="evidence" value="ECO:0007669"/>
    <property type="project" value="TreeGrafter"/>
</dbReference>
<dbReference type="Proteomes" id="UP000000328">
    <property type="component" value="Chromosome"/>
</dbReference>
<dbReference type="GeneID" id="92871776"/>